<feature type="region of interest" description="Disordered" evidence="1">
    <location>
        <begin position="1"/>
        <end position="22"/>
    </location>
</feature>
<dbReference type="EMBL" id="CP045896">
    <property type="protein sequence ID" value="QQP49915.1"/>
    <property type="molecule type" value="Genomic_DNA"/>
</dbReference>
<dbReference type="Proteomes" id="UP000595437">
    <property type="component" value="Chromosome 7"/>
</dbReference>
<dbReference type="AlphaFoldDB" id="A0A7T8K9S5"/>
<sequence length="66" mass="7644">MESYPSSDFVRASIPRPSLESSRPPLCERIILSVSEVLGSSWRWMSPIWKKKYNRGRLVEENGYLA</sequence>
<name>A0A7T8K9S5_CALRO</name>
<feature type="compositionally biased region" description="Low complexity" evidence="1">
    <location>
        <begin position="13"/>
        <end position="22"/>
    </location>
</feature>
<gene>
    <name evidence="2" type="ORF">FKW44_010742</name>
</gene>
<proteinExistence type="predicted"/>
<evidence type="ECO:0000256" key="1">
    <source>
        <dbReference type="SAM" id="MobiDB-lite"/>
    </source>
</evidence>
<evidence type="ECO:0000313" key="3">
    <source>
        <dbReference type="Proteomes" id="UP000595437"/>
    </source>
</evidence>
<reference evidence="3" key="1">
    <citation type="submission" date="2021-01" db="EMBL/GenBank/DDBJ databases">
        <title>Caligus Genome Assembly.</title>
        <authorList>
            <person name="Gallardo-Escarate C."/>
        </authorList>
    </citation>
    <scope>NUCLEOTIDE SEQUENCE [LARGE SCALE GENOMIC DNA]</scope>
</reference>
<keyword evidence="3" id="KW-1185">Reference proteome</keyword>
<accession>A0A7T8K9S5</accession>
<protein>
    <submittedName>
        <fullName evidence="2">Uncharacterized protein</fullName>
    </submittedName>
</protein>
<organism evidence="2 3">
    <name type="scientific">Caligus rogercresseyi</name>
    <name type="common">Sea louse</name>
    <dbReference type="NCBI Taxonomy" id="217165"/>
    <lineage>
        <taxon>Eukaryota</taxon>
        <taxon>Metazoa</taxon>
        <taxon>Ecdysozoa</taxon>
        <taxon>Arthropoda</taxon>
        <taxon>Crustacea</taxon>
        <taxon>Multicrustacea</taxon>
        <taxon>Hexanauplia</taxon>
        <taxon>Copepoda</taxon>
        <taxon>Siphonostomatoida</taxon>
        <taxon>Caligidae</taxon>
        <taxon>Caligus</taxon>
    </lineage>
</organism>
<evidence type="ECO:0000313" key="2">
    <source>
        <dbReference type="EMBL" id="QQP49915.1"/>
    </source>
</evidence>